<dbReference type="Proteomes" id="UP000265520">
    <property type="component" value="Unassembled WGS sequence"/>
</dbReference>
<evidence type="ECO:0000313" key="2">
    <source>
        <dbReference type="Proteomes" id="UP000265520"/>
    </source>
</evidence>
<sequence>RDMPCIFRQFSPVGLKLADLVSPGARPAKGGDRN</sequence>
<protein>
    <submittedName>
        <fullName evidence="1">Uncharacterized protein</fullName>
    </submittedName>
</protein>
<comment type="caution">
    <text evidence="1">The sequence shown here is derived from an EMBL/GenBank/DDBJ whole genome shotgun (WGS) entry which is preliminary data.</text>
</comment>
<reference evidence="1 2" key="1">
    <citation type="journal article" date="2018" name="Front. Plant Sci.">
        <title>Red Clover (Trifolium pratense) and Zigzag Clover (T. medium) - A Picture of Genomic Similarities and Differences.</title>
        <authorList>
            <person name="Dluhosova J."/>
            <person name="Istvanek J."/>
            <person name="Nedelnik J."/>
            <person name="Repkova J."/>
        </authorList>
    </citation>
    <scope>NUCLEOTIDE SEQUENCE [LARGE SCALE GENOMIC DNA]</scope>
    <source>
        <strain evidence="2">cv. 10/8</strain>
        <tissue evidence="1">Leaf</tissue>
    </source>
</reference>
<dbReference type="AlphaFoldDB" id="A0A392WAQ3"/>
<name>A0A392WAQ3_9FABA</name>
<organism evidence="1 2">
    <name type="scientific">Trifolium medium</name>
    <dbReference type="NCBI Taxonomy" id="97028"/>
    <lineage>
        <taxon>Eukaryota</taxon>
        <taxon>Viridiplantae</taxon>
        <taxon>Streptophyta</taxon>
        <taxon>Embryophyta</taxon>
        <taxon>Tracheophyta</taxon>
        <taxon>Spermatophyta</taxon>
        <taxon>Magnoliopsida</taxon>
        <taxon>eudicotyledons</taxon>
        <taxon>Gunneridae</taxon>
        <taxon>Pentapetalae</taxon>
        <taxon>rosids</taxon>
        <taxon>fabids</taxon>
        <taxon>Fabales</taxon>
        <taxon>Fabaceae</taxon>
        <taxon>Papilionoideae</taxon>
        <taxon>50 kb inversion clade</taxon>
        <taxon>NPAAA clade</taxon>
        <taxon>Hologalegina</taxon>
        <taxon>IRL clade</taxon>
        <taxon>Trifolieae</taxon>
        <taxon>Trifolium</taxon>
    </lineage>
</organism>
<accession>A0A392WAQ3</accession>
<proteinExistence type="predicted"/>
<feature type="non-terminal residue" evidence="1">
    <location>
        <position position="1"/>
    </location>
</feature>
<keyword evidence="2" id="KW-1185">Reference proteome</keyword>
<evidence type="ECO:0000313" key="1">
    <source>
        <dbReference type="EMBL" id="MCI96221.1"/>
    </source>
</evidence>
<dbReference type="EMBL" id="LXQA011408528">
    <property type="protein sequence ID" value="MCI96221.1"/>
    <property type="molecule type" value="Genomic_DNA"/>
</dbReference>